<comment type="catalytic activity">
    <reaction evidence="4">
        <text>a 2'-deoxyadenosine in DNA + S-adenosyl-L-methionine = an N(6)-methyl-2'-deoxyadenosine in DNA + S-adenosyl-L-homocysteine + H(+)</text>
        <dbReference type="Rhea" id="RHEA:15197"/>
        <dbReference type="Rhea" id="RHEA-COMP:12418"/>
        <dbReference type="Rhea" id="RHEA-COMP:12419"/>
        <dbReference type="ChEBI" id="CHEBI:15378"/>
        <dbReference type="ChEBI" id="CHEBI:57856"/>
        <dbReference type="ChEBI" id="CHEBI:59789"/>
        <dbReference type="ChEBI" id="CHEBI:90615"/>
        <dbReference type="ChEBI" id="CHEBI:90616"/>
        <dbReference type="EC" id="2.1.1.72"/>
    </reaction>
</comment>
<reference evidence="7 8" key="1">
    <citation type="submission" date="2021-04" db="EMBL/GenBank/DDBJ databases">
        <title>Whole genome sequence of Jiella sp. KSK16Y-1.</title>
        <authorList>
            <person name="Tuo L."/>
        </authorList>
    </citation>
    <scope>NUCLEOTIDE SEQUENCE [LARGE SCALE GENOMIC DNA]</scope>
    <source>
        <strain evidence="7 8">KSK16Y-1</strain>
    </source>
</reference>
<dbReference type="Pfam" id="PF01555">
    <property type="entry name" value="N6_N4_Mtase"/>
    <property type="match status" value="1"/>
</dbReference>
<name>A0ABS4BNM0_9HYPH</name>
<dbReference type="InterPro" id="IPR002941">
    <property type="entry name" value="DNA_methylase_N4/N6"/>
</dbReference>
<evidence type="ECO:0000256" key="5">
    <source>
        <dbReference type="RuleBase" id="RU362026"/>
    </source>
</evidence>
<evidence type="ECO:0000256" key="1">
    <source>
        <dbReference type="ARBA" id="ARBA00006594"/>
    </source>
</evidence>
<proteinExistence type="inferred from homology"/>
<dbReference type="EC" id="2.1.1.-" evidence="5"/>
<evidence type="ECO:0000256" key="4">
    <source>
        <dbReference type="ARBA" id="ARBA00047942"/>
    </source>
</evidence>
<dbReference type="PROSITE" id="PS00092">
    <property type="entry name" value="N6_MTASE"/>
    <property type="match status" value="1"/>
</dbReference>
<organism evidence="7 8">
    <name type="scientific">Jiella mangrovi</name>
    <dbReference type="NCBI Taxonomy" id="2821407"/>
    <lineage>
        <taxon>Bacteria</taxon>
        <taxon>Pseudomonadati</taxon>
        <taxon>Pseudomonadota</taxon>
        <taxon>Alphaproteobacteria</taxon>
        <taxon>Hyphomicrobiales</taxon>
        <taxon>Aurantimonadaceae</taxon>
        <taxon>Jiella</taxon>
    </lineage>
</organism>
<sequence length="221" mass="24739">MSPASPLRADRIAPRNTVLHGDCIPVMAALPAASIDFILTDPPYLVHYRSRDGQTIRGDDTADWLEPAYAAMYRVLKENALCLSFYGWHQPNAFTHAWKAAGFQPVGHLVFPKAYAASSRYVAHQHEQAMLLAKGRPPLPQTRISDVREWRYTGNRRHPTEKSPAILEPLVRAFSPAGGLVLDPFCGSGSTLRAARLAERDYLGIEMDSRHYETAFRRLLT</sequence>
<keyword evidence="3" id="KW-0808">Transferase</keyword>
<keyword evidence="8" id="KW-1185">Reference proteome</keyword>
<dbReference type="Proteomes" id="UP000678276">
    <property type="component" value="Unassembled WGS sequence"/>
</dbReference>
<dbReference type="GO" id="GO:0032259">
    <property type="term" value="P:methylation"/>
    <property type="evidence" value="ECO:0007669"/>
    <property type="project" value="UniProtKB-KW"/>
</dbReference>
<dbReference type="SUPFAM" id="SSF53335">
    <property type="entry name" value="S-adenosyl-L-methionine-dependent methyltransferases"/>
    <property type="match status" value="1"/>
</dbReference>
<dbReference type="EMBL" id="JAGJCF010000029">
    <property type="protein sequence ID" value="MBP0618256.1"/>
    <property type="molecule type" value="Genomic_DNA"/>
</dbReference>
<evidence type="ECO:0000313" key="7">
    <source>
        <dbReference type="EMBL" id="MBP0618256.1"/>
    </source>
</evidence>
<dbReference type="InterPro" id="IPR001091">
    <property type="entry name" value="RM_Methyltransferase"/>
</dbReference>
<gene>
    <name evidence="7" type="ORF">J6595_21965</name>
</gene>
<feature type="domain" description="DNA methylase N-4/N-6" evidence="6">
    <location>
        <begin position="35"/>
        <end position="216"/>
    </location>
</feature>
<evidence type="ECO:0000256" key="3">
    <source>
        <dbReference type="ARBA" id="ARBA00022679"/>
    </source>
</evidence>
<comment type="caution">
    <text evidence="7">The sequence shown here is derived from an EMBL/GenBank/DDBJ whole genome shotgun (WGS) entry which is preliminary data.</text>
</comment>
<comment type="similarity">
    <text evidence="1 5">Belongs to the N(4)/N(6)-methyltransferase family.</text>
</comment>
<dbReference type="InterPro" id="IPR002052">
    <property type="entry name" value="DNA_methylase_N6_adenine_CS"/>
</dbReference>
<dbReference type="InterPro" id="IPR029063">
    <property type="entry name" value="SAM-dependent_MTases_sf"/>
</dbReference>
<dbReference type="RefSeq" id="WP_209597832.1">
    <property type="nucleotide sequence ID" value="NZ_JAGJCF010000029.1"/>
</dbReference>
<evidence type="ECO:0000259" key="6">
    <source>
        <dbReference type="Pfam" id="PF01555"/>
    </source>
</evidence>
<evidence type="ECO:0000313" key="8">
    <source>
        <dbReference type="Proteomes" id="UP000678276"/>
    </source>
</evidence>
<dbReference type="Gene3D" id="3.40.50.150">
    <property type="entry name" value="Vaccinia Virus protein VP39"/>
    <property type="match status" value="1"/>
</dbReference>
<evidence type="ECO:0000256" key="2">
    <source>
        <dbReference type="ARBA" id="ARBA00022603"/>
    </source>
</evidence>
<accession>A0ABS4BNM0</accession>
<protein>
    <recommendedName>
        <fullName evidence="5">Methyltransferase</fullName>
        <ecNumber evidence="5">2.1.1.-</ecNumber>
    </recommendedName>
</protein>
<keyword evidence="2 7" id="KW-0489">Methyltransferase</keyword>
<dbReference type="NCBIfam" id="NF010253">
    <property type="entry name" value="PRK13699.1"/>
    <property type="match status" value="1"/>
</dbReference>
<dbReference type="GO" id="GO:0008168">
    <property type="term" value="F:methyltransferase activity"/>
    <property type="evidence" value="ECO:0007669"/>
    <property type="project" value="UniProtKB-KW"/>
</dbReference>
<dbReference type="PRINTS" id="PR00508">
    <property type="entry name" value="S21N4MTFRASE"/>
</dbReference>